<dbReference type="EMBL" id="RBNL01003033">
    <property type="protein sequence ID" value="RML59547.1"/>
    <property type="molecule type" value="Genomic_DNA"/>
</dbReference>
<sequence length="39" mass="4595">MDIEKREAWDKDVLLGRCELQVAIIDTVINQVYFLIVMN</sequence>
<reference evidence="1 2" key="1">
    <citation type="submission" date="2018-08" db="EMBL/GenBank/DDBJ databases">
        <title>Recombination of ecologically and evolutionarily significant loci maintains genetic cohesion in the Pseudomonas syringae species complex.</title>
        <authorList>
            <person name="Dillon M."/>
            <person name="Thakur S."/>
            <person name="Almeida R.N.D."/>
            <person name="Weir B.S."/>
            <person name="Guttman D.S."/>
        </authorList>
    </citation>
    <scope>NUCLEOTIDE SEQUENCE [LARGE SCALE GENOMIC DNA]</scope>
    <source>
        <strain evidence="1 2">88_10</strain>
    </source>
</reference>
<name>A0A3M2X722_PSEYM</name>
<accession>A0A3M2X722</accession>
<comment type="caution">
    <text evidence="1">The sequence shown here is derived from an EMBL/GenBank/DDBJ whole genome shotgun (WGS) entry which is preliminary data.</text>
</comment>
<protein>
    <submittedName>
        <fullName evidence="1">Uncharacterized protein</fullName>
    </submittedName>
</protein>
<evidence type="ECO:0000313" key="1">
    <source>
        <dbReference type="EMBL" id="RML59547.1"/>
    </source>
</evidence>
<dbReference type="AlphaFoldDB" id="A0A3M2X722"/>
<evidence type="ECO:0000313" key="2">
    <source>
        <dbReference type="Proteomes" id="UP000282378"/>
    </source>
</evidence>
<gene>
    <name evidence="1" type="ORF">APX70_02915</name>
</gene>
<dbReference type="Proteomes" id="UP000282378">
    <property type="component" value="Unassembled WGS sequence"/>
</dbReference>
<organism evidence="1 2">
    <name type="scientific">Pseudomonas syringae pv. maculicola</name>
    <dbReference type="NCBI Taxonomy" id="59511"/>
    <lineage>
        <taxon>Bacteria</taxon>
        <taxon>Pseudomonadati</taxon>
        <taxon>Pseudomonadota</taxon>
        <taxon>Gammaproteobacteria</taxon>
        <taxon>Pseudomonadales</taxon>
        <taxon>Pseudomonadaceae</taxon>
        <taxon>Pseudomonas</taxon>
    </lineage>
</organism>
<proteinExistence type="predicted"/>